<gene>
    <name evidence="1" type="ORF">CU100_18040</name>
</gene>
<name>A0A2P7ASE3_9HYPH</name>
<accession>A0A2P7ASE3</accession>
<keyword evidence="2" id="KW-1185">Reference proteome</keyword>
<dbReference type="AlphaFoldDB" id="A0A2P7ASE3"/>
<protein>
    <submittedName>
        <fullName evidence="1">Uncharacterized protein</fullName>
    </submittedName>
</protein>
<sequence>MSHPPFAQLQDQAGNLSFWAFGAAPRACSFTGAMSRQLSGRFQDRAPFEESRRIIGIHGSLGRHDSHVDVRSKSAKKEV</sequence>
<organism evidence="1 2">
    <name type="scientific">Phyllobacterium endophyticum</name>
    <dbReference type="NCBI Taxonomy" id="1149773"/>
    <lineage>
        <taxon>Bacteria</taxon>
        <taxon>Pseudomonadati</taxon>
        <taxon>Pseudomonadota</taxon>
        <taxon>Alphaproteobacteria</taxon>
        <taxon>Hyphomicrobiales</taxon>
        <taxon>Phyllobacteriaceae</taxon>
        <taxon>Phyllobacterium</taxon>
    </lineage>
</organism>
<comment type="caution">
    <text evidence="1">The sequence shown here is derived from an EMBL/GenBank/DDBJ whole genome shotgun (WGS) entry which is preliminary data.</text>
</comment>
<reference evidence="2" key="1">
    <citation type="submission" date="2017-11" db="EMBL/GenBank/DDBJ databases">
        <authorList>
            <person name="Kuznetsova I."/>
            <person name="Sazanova A."/>
            <person name="Chirak E."/>
            <person name="Safronova V."/>
            <person name="Willems A."/>
        </authorList>
    </citation>
    <scope>NUCLEOTIDE SEQUENCE [LARGE SCALE GENOMIC DNA]</scope>
    <source>
        <strain evidence="2">PEPV15</strain>
    </source>
</reference>
<evidence type="ECO:0000313" key="2">
    <source>
        <dbReference type="Proteomes" id="UP000241158"/>
    </source>
</evidence>
<evidence type="ECO:0000313" key="1">
    <source>
        <dbReference type="EMBL" id="PSH57151.1"/>
    </source>
</evidence>
<dbReference type="EMBL" id="PGGN01000003">
    <property type="protein sequence ID" value="PSH57151.1"/>
    <property type="molecule type" value="Genomic_DNA"/>
</dbReference>
<proteinExistence type="predicted"/>
<dbReference type="Proteomes" id="UP000241158">
    <property type="component" value="Unassembled WGS sequence"/>
</dbReference>